<keyword evidence="2" id="KW-1185">Reference proteome</keyword>
<protein>
    <submittedName>
        <fullName evidence="1">Uncharacterized protein</fullName>
    </submittedName>
</protein>
<dbReference type="EMBL" id="SFCI01000013">
    <property type="protein sequence ID" value="TFY83710.1"/>
    <property type="molecule type" value="Genomic_DNA"/>
</dbReference>
<accession>A0A4Z0AAX1</accession>
<sequence length="336" mass="37363">MNVPRRKRRLKEIPIGKVQIMQVPDLATDGRWQTTHILGPGVDHVLQNLPLNVAISPNGCLLCSVSPGPVSPVRVTIQPTPRRTQDLQPTPIGGGKERVFSDEACALLAAIRSRKSTADIVHRLSRPSTPIYQVESILYETLTLFQGSSDTLRMNWYIDAFALLIEVYRTRAQTGKAPDAEDLSVRWKFAQELCSVAACANAFEDARDGDQVDLEAVWPLIDLSKWLMDFTEVLMKECVLLRDDDSNADGAKVLKSVPPVFLHLLHPLAFRHLMSSLVAVKRFHDYLKRLNASAENAQIAKNVLLDTVQCSGLKMKELESSLLSVAEDINKLNGSF</sequence>
<dbReference type="OrthoDB" id="2535907at2759"/>
<gene>
    <name evidence="1" type="ORF">EWM64_g293</name>
</gene>
<dbReference type="AlphaFoldDB" id="A0A4Z0AAX1"/>
<comment type="caution">
    <text evidence="1">The sequence shown here is derived from an EMBL/GenBank/DDBJ whole genome shotgun (WGS) entry which is preliminary data.</text>
</comment>
<dbReference type="Proteomes" id="UP000298061">
    <property type="component" value="Unassembled WGS sequence"/>
</dbReference>
<dbReference type="STRING" id="135208.A0A4Z0AAX1"/>
<name>A0A4Z0AAX1_9AGAM</name>
<organism evidence="1 2">
    <name type="scientific">Hericium alpestre</name>
    <dbReference type="NCBI Taxonomy" id="135208"/>
    <lineage>
        <taxon>Eukaryota</taxon>
        <taxon>Fungi</taxon>
        <taxon>Dikarya</taxon>
        <taxon>Basidiomycota</taxon>
        <taxon>Agaricomycotina</taxon>
        <taxon>Agaricomycetes</taxon>
        <taxon>Russulales</taxon>
        <taxon>Hericiaceae</taxon>
        <taxon>Hericium</taxon>
    </lineage>
</organism>
<evidence type="ECO:0000313" key="2">
    <source>
        <dbReference type="Proteomes" id="UP000298061"/>
    </source>
</evidence>
<reference evidence="1 2" key="1">
    <citation type="submission" date="2019-02" db="EMBL/GenBank/DDBJ databases">
        <title>Genome sequencing of the rare red list fungi Hericium alpestre (H. flagellum).</title>
        <authorList>
            <person name="Buettner E."/>
            <person name="Kellner H."/>
        </authorList>
    </citation>
    <scope>NUCLEOTIDE SEQUENCE [LARGE SCALE GENOMIC DNA]</scope>
    <source>
        <strain evidence="1 2">DSM 108284</strain>
    </source>
</reference>
<proteinExistence type="predicted"/>
<evidence type="ECO:0000313" key="1">
    <source>
        <dbReference type="EMBL" id="TFY83710.1"/>
    </source>
</evidence>